<evidence type="ECO:0000313" key="2">
    <source>
        <dbReference type="EMBL" id="CAL8144531.1"/>
    </source>
</evidence>
<feature type="transmembrane region" description="Helical" evidence="1">
    <location>
        <begin position="149"/>
        <end position="171"/>
    </location>
</feature>
<feature type="transmembrane region" description="Helical" evidence="1">
    <location>
        <begin position="290"/>
        <end position="314"/>
    </location>
</feature>
<evidence type="ECO:0008006" key="4">
    <source>
        <dbReference type="Google" id="ProtNLM"/>
    </source>
</evidence>
<dbReference type="Proteomes" id="UP001642540">
    <property type="component" value="Unassembled WGS sequence"/>
</dbReference>
<organism evidence="2 3">
    <name type="scientific">Orchesella dallaii</name>
    <dbReference type="NCBI Taxonomy" id="48710"/>
    <lineage>
        <taxon>Eukaryota</taxon>
        <taxon>Metazoa</taxon>
        <taxon>Ecdysozoa</taxon>
        <taxon>Arthropoda</taxon>
        <taxon>Hexapoda</taxon>
        <taxon>Collembola</taxon>
        <taxon>Entomobryomorpha</taxon>
        <taxon>Entomobryoidea</taxon>
        <taxon>Orchesellidae</taxon>
        <taxon>Orchesellinae</taxon>
        <taxon>Orchesella</taxon>
    </lineage>
</organism>
<feature type="transmembrane region" description="Helical" evidence="1">
    <location>
        <begin position="219"/>
        <end position="243"/>
    </location>
</feature>
<comment type="caution">
    <text evidence="2">The sequence shown here is derived from an EMBL/GenBank/DDBJ whole genome shotgun (WGS) entry which is preliminary data.</text>
</comment>
<evidence type="ECO:0000313" key="3">
    <source>
        <dbReference type="Proteomes" id="UP001642540"/>
    </source>
</evidence>
<feature type="transmembrane region" description="Helical" evidence="1">
    <location>
        <begin position="326"/>
        <end position="345"/>
    </location>
</feature>
<keyword evidence="1" id="KW-0812">Transmembrane</keyword>
<keyword evidence="1" id="KW-1133">Transmembrane helix</keyword>
<feature type="transmembrane region" description="Helical" evidence="1">
    <location>
        <begin position="99"/>
        <end position="122"/>
    </location>
</feature>
<protein>
    <recommendedName>
        <fullName evidence="4">Gustatory receptor</fullName>
    </recommendedName>
</protein>
<dbReference type="EMBL" id="CAXLJM020000161">
    <property type="protein sequence ID" value="CAL8144531.1"/>
    <property type="molecule type" value="Genomic_DNA"/>
</dbReference>
<proteinExistence type="predicted"/>
<sequence>MSFDPPEEVQTTPKEVQVEMESSEKNEQFHLFHWFFTTSYYLCLVPFRPFKNEKTKTYELHTNTLQKVLCYCSWMLIMLSQLTAIRYRWQFGMSRRHPVIGYFKLFHAHVHACMYLSLFRILHVKSSEIIEMLNKISTSTFLKTSGKTWWIASCTHLLWVMLGFIAPVIGYELIDIRKWDFELLLRSYATMGRFSLFVENDQPIFGKQDGMAPLHNDDVIYAFLQFVISVPYSFQLFTVVPLLSCCSITIWSATSTFVGETLGLTSKIKSCVEGVEIETISKQFRELKRLVNSINSVWNIFCFWYLIDIVAWYSTELDAGLVSSDYFVKFVIISYLASYTTLLVLSAESFRKMGHFCQWLSGLNDEENGYKNIGGLEREASSAVIGIGSKGFFQFDYSSLAQVTVVIITYFIISVDKSIERLAHEI</sequence>
<evidence type="ECO:0000256" key="1">
    <source>
        <dbReference type="SAM" id="Phobius"/>
    </source>
</evidence>
<keyword evidence="1" id="KW-0472">Membrane</keyword>
<feature type="transmembrane region" description="Helical" evidence="1">
    <location>
        <begin position="29"/>
        <end position="47"/>
    </location>
</feature>
<name>A0ABP1S646_9HEXA</name>
<accession>A0ABP1S646</accession>
<reference evidence="2 3" key="1">
    <citation type="submission" date="2024-08" db="EMBL/GenBank/DDBJ databases">
        <authorList>
            <person name="Cucini C."/>
            <person name="Frati F."/>
        </authorList>
    </citation>
    <scope>NUCLEOTIDE SEQUENCE [LARGE SCALE GENOMIC DNA]</scope>
</reference>
<keyword evidence="3" id="KW-1185">Reference proteome</keyword>
<feature type="transmembrane region" description="Helical" evidence="1">
    <location>
        <begin position="68"/>
        <end position="87"/>
    </location>
</feature>
<gene>
    <name evidence="2" type="ORF">ODALV1_LOCUS30219</name>
</gene>